<protein>
    <submittedName>
        <fullName evidence="2">Uncharacterized protein</fullName>
    </submittedName>
</protein>
<evidence type="ECO:0000313" key="3">
    <source>
        <dbReference type="Proteomes" id="UP001589870"/>
    </source>
</evidence>
<reference evidence="2 3" key="1">
    <citation type="submission" date="2024-09" db="EMBL/GenBank/DDBJ databases">
        <authorList>
            <person name="Sun Q."/>
            <person name="Mori K."/>
        </authorList>
    </citation>
    <scope>NUCLEOTIDE SEQUENCE [LARGE SCALE GENOMIC DNA]</scope>
    <source>
        <strain evidence="2 3">TBRC 1851</strain>
    </source>
</reference>
<gene>
    <name evidence="2" type="ORF">ACFHYQ_10380</name>
</gene>
<organism evidence="2 3">
    <name type="scientific">Sphaerimonospora cavernae</name>
    <dbReference type="NCBI Taxonomy" id="1740611"/>
    <lineage>
        <taxon>Bacteria</taxon>
        <taxon>Bacillati</taxon>
        <taxon>Actinomycetota</taxon>
        <taxon>Actinomycetes</taxon>
        <taxon>Streptosporangiales</taxon>
        <taxon>Streptosporangiaceae</taxon>
        <taxon>Sphaerimonospora</taxon>
    </lineage>
</organism>
<name>A0ABV6U400_9ACTN</name>
<evidence type="ECO:0000313" key="2">
    <source>
        <dbReference type="EMBL" id="MFC0862702.1"/>
    </source>
</evidence>
<accession>A0ABV6U400</accession>
<feature type="region of interest" description="Disordered" evidence="1">
    <location>
        <begin position="59"/>
        <end position="82"/>
    </location>
</feature>
<sequence>MDLSSLERQRLVAVTAALFTHESDVRELLHVWLHLEEATVRVHVAADWALRITRDEPGESYTMRGKQPAGAQSVMAAGPASI</sequence>
<comment type="caution">
    <text evidence="2">The sequence shown here is derived from an EMBL/GenBank/DDBJ whole genome shotgun (WGS) entry which is preliminary data.</text>
</comment>
<dbReference type="EMBL" id="JBHMQT010000015">
    <property type="protein sequence ID" value="MFC0862702.1"/>
    <property type="molecule type" value="Genomic_DNA"/>
</dbReference>
<evidence type="ECO:0000256" key="1">
    <source>
        <dbReference type="SAM" id="MobiDB-lite"/>
    </source>
</evidence>
<dbReference type="RefSeq" id="WP_394300897.1">
    <property type="nucleotide sequence ID" value="NZ_JBHMQT010000015.1"/>
</dbReference>
<dbReference type="Proteomes" id="UP001589870">
    <property type="component" value="Unassembled WGS sequence"/>
</dbReference>
<keyword evidence="3" id="KW-1185">Reference proteome</keyword>
<proteinExistence type="predicted"/>